<keyword evidence="4 6" id="KW-0274">FAD</keyword>
<reference evidence="8 9" key="1">
    <citation type="submission" date="2014-04" db="EMBL/GenBank/DDBJ databases">
        <title>Evolutionary Origins and Diversification of the Mycorrhizal Mutualists.</title>
        <authorList>
            <consortium name="DOE Joint Genome Institute"/>
            <consortium name="Mycorrhizal Genomics Consortium"/>
            <person name="Kohler A."/>
            <person name="Kuo A."/>
            <person name="Nagy L.G."/>
            <person name="Floudas D."/>
            <person name="Copeland A."/>
            <person name="Barry K.W."/>
            <person name="Cichocki N."/>
            <person name="Veneault-Fourrey C."/>
            <person name="LaButti K."/>
            <person name="Lindquist E.A."/>
            <person name="Lipzen A."/>
            <person name="Lundell T."/>
            <person name="Morin E."/>
            <person name="Murat C."/>
            <person name="Riley R."/>
            <person name="Ohm R."/>
            <person name="Sun H."/>
            <person name="Tunlid A."/>
            <person name="Henrissat B."/>
            <person name="Grigoriev I.V."/>
            <person name="Hibbett D.S."/>
            <person name="Martin F."/>
        </authorList>
    </citation>
    <scope>NUCLEOTIDE SEQUENCE [LARGE SCALE GENOMIC DNA]</scope>
    <source>
        <strain evidence="8 9">Koide BX008</strain>
    </source>
</reference>
<dbReference type="GO" id="GO:0071949">
    <property type="term" value="F:FAD binding"/>
    <property type="evidence" value="ECO:0007669"/>
    <property type="project" value="InterPro"/>
</dbReference>
<dbReference type="Pfam" id="PF01266">
    <property type="entry name" value="DAO"/>
    <property type="match status" value="1"/>
</dbReference>
<evidence type="ECO:0000313" key="8">
    <source>
        <dbReference type="EMBL" id="KIL62276.1"/>
    </source>
</evidence>
<proteinExistence type="inferred from homology"/>
<keyword evidence="3" id="KW-0285">Flavoprotein</keyword>
<comment type="similarity">
    <text evidence="2">Belongs to the DAMOX/DASOX family.</text>
</comment>
<dbReference type="AlphaFoldDB" id="A0A0C2WZH9"/>
<dbReference type="FunCoup" id="A0A0C2WZH9">
    <property type="interactions" value="65"/>
</dbReference>
<dbReference type="Proteomes" id="UP000054549">
    <property type="component" value="Unassembled WGS sequence"/>
</dbReference>
<evidence type="ECO:0000256" key="6">
    <source>
        <dbReference type="PIRSR" id="PIRSR000189-1"/>
    </source>
</evidence>
<feature type="binding site" evidence="6">
    <location>
        <begin position="50"/>
        <end position="51"/>
    </location>
    <ligand>
        <name>FAD</name>
        <dbReference type="ChEBI" id="CHEBI:57692"/>
    </ligand>
</feature>
<dbReference type="PANTHER" id="PTHR11530">
    <property type="entry name" value="D-AMINO ACID OXIDASE"/>
    <property type="match status" value="1"/>
</dbReference>
<evidence type="ECO:0000256" key="3">
    <source>
        <dbReference type="ARBA" id="ARBA00022630"/>
    </source>
</evidence>
<dbReference type="EMBL" id="KN818273">
    <property type="protein sequence ID" value="KIL62276.1"/>
    <property type="molecule type" value="Genomic_DNA"/>
</dbReference>
<evidence type="ECO:0000313" key="9">
    <source>
        <dbReference type="Proteomes" id="UP000054549"/>
    </source>
</evidence>
<dbReference type="GO" id="GO:0019478">
    <property type="term" value="P:D-amino acid catabolic process"/>
    <property type="evidence" value="ECO:0007669"/>
    <property type="project" value="TreeGrafter"/>
</dbReference>
<dbReference type="InterPro" id="IPR006076">
    <property type="entry name" value="FAD-dep_OxRdtase"/>
</dbReference>
<evidence type="ECO:0000256" key="2">
    <source>
        <dbReference type="ARBA" id="ARBA00006730"/>
    </source>
</evidence>
<dbReference type="HOGENOM" id="CLU_034311_1_1_1"/>
<accession>A0A0C2WZH9</accession>
<dbReference type="InParanoid" id="A0A0C2WZH9"/>
<dbReference type="GO" id="GO:0003884">
    <property type="term" value="F:D-amino-acid oxidase activity"/>
    <property type="evidence" value="ECO:0007669"/>
    <property type="project" value="InterPro"/>
</dbReference>
<evidence type="ECO:0000256" key="5">
    <source>
        <dbReference type="ARBA" id="ARBA00023002"/>
    </source>
</evidence>
<name>A0A0C2WZH9_AMAMK</name>
<comment type="cofactor">
    <cofactor evidence="1 6">
        <name>FAD</name>
        <dbReference type="ChEBI" id="CHEBI:57692"/>
    </cofactor>
</comment>
<dbReference type="PANTHER" id="PTHR11530:SF11">
    <property type="entry name" value="D-ASPARTATE OXIDASE"/>
    <property type="match status" value="1"/>
</dbReference>
<evidence type="ECO:0000259" key="7">
    <source>
        <dbReference type="Pfam" id="PF01266"/>
    </source>
</evidence>
<dbReference type="Gene3D" id="3.30.9.10">
    <property type="entry name" value="D-Amino Acid Oxidase, subunit A, domain 2"/>
    <property type="match status" value="1"/>
</dbReference>
<dbReference type="SUPFAM" id="SSF51971">
    <property type="entry name" value="Nucleotide-binding domain"/>
    <property type="match status" value="1"/>
</dbReference>
<dbReference type="InterPro" id="IPR023209">
    <property type="entry name" value="DAO"/>
</dbReference>
<feature type="domain" description="FAD dependent oxidoreductase" evidence="7">
    <location>
        <begin position="9"/>
        <end position="360"/>
    </location>
</feature>
<evidence type="ECO:0000256" key="1">
    <source>
        <dbReference type="ARBA" id="ARBA00001974"/>
    </source>
</evidence>
<dbReference type="GO" id="GO:0005737">
    <property type="term" value="C:cytoplasm"/>
    <property type="evidence" value="ECO:0007669"/>
    <property type="project" value="TreeGrafter"/>
</dbReference>
<evidence type="ECO:0000256" key="4">
    <source>
        <dbReference type="ARBA" id="ARBA00022827"/>
    </source>
</evidence>
<gene>
    <name evidence="8" type="ORF">M378DRAFT_165982</name>
</gene>
<dbReference type="Gene3D" id="3.40.50.720">
    <property type="entry name" value="NAD(P)-binding Rossmann-like Domain"/>
    <property type="match status" value="1"/>
</dbReference>
<feature type="binding site" evidence="6">
    <location>
        <position position="316"/>
    </location>
    <ligand>
        <name>D-dopa</name>
        <dbReference type="ChEBI" id="CHEBI:149689"/>
    </ligand>
</feature>
<dbReference type="PIRSF" id="PIRSF000189">
    <property type="entry name" value="D-aa_oxidase"/>
    <property type="match status" value="1"/>
</dbReference>
<dbReference type="SUPFAM" id="SSF54373">
    <property type="entry name" value="FAD-linked reductases, C-terminal domain"/>
    <property type="match status" value="1"/>
</dbReference>
<dbReference type="STRING" id="946122.A0A0C2WZH9"/>
<sequence length="377" mass="41263">MTQEALKEVVVLGAGVIGLTTAIVIQEKGDYNVTIVAEHLPSDPKSIKYTSHWAGAHHVYNDTDNQLQRELEQKTFERFWEVSEPGTPTAGLFLRLPQIDHFVDPRADDDLLKTLPDYEVLPKYKLEPGAVAGATFTTIKIDTPLYLLYLLSRFRTAGGTVIRASIQSLHQLIQPETLVYPLPSAEVPRPIKVDALIACVGIGARSLAGIEDKDVYPIRGQTVIIRAPWLRLGTSIFGAQGAFTSIIPRASGEVLIGGTREVDDWHPFPRPETKLKLLEDGLALCPDLAPPEVRAVRKPTIDDILPLVVDEGCGLRPARKGGIRLEVEVFSRKSTGETLPVVYNYGHGGHGFQTSWGSAEKAMGLLEQSLANLKNVA</sequence>
<organism evidence="8 9">
    <name type="scientific">Amanita muscaria (strain Koide BX008)</name>
    <dbReference type="NCBI Taxonomy" id="946122"/>
    <lineage>
        <taxon>Eukaryota</taxon>
        <taxon>Fungi</taxon>
        <taxon>Dikarya</taxon>
        <taxon>Basidiomycota</taxon>
        <taxon>Agaricomycotina</taxon>
        <taxon>Agaricomycetes</taxon>
        <taxon>Agaricomycetidae</taxon>
        <taxon>Agaricales</taxon>
        <taxon>Pluteineae</taxon>
        <taxon>Amanitaceae</taxon>
        <taxon>Amanita</taxon>
    </lineage>
</organism>
<dbReference type="OrthoDB" id="2015447at2759"/>
<feature type="binding site" evidence="6">
    <location>
        <position position="349"/>
    </location>
    <ligand>
        <name>D-dopa</name>
        <dbReference type="ChEBI" id="CHEBI:149689"/>
    </ligand>
</feature>
<keyword evidence="9" id="KW-1185">Reference proteome</keyword>
<protein>
    <recommendedName>
        <fullName evidence="7">FAD dependent oxidoreductase domain-containing protein</fullName>
    </recommendedName>
</protein>
<keyword evidence="5" id="KW-0560">Oxidoreductase</keyword>